<dbReference type="Pfam" id="PF08386">
    <property type="entry name" value="Abhydrolase_4"/>
    <property type="match status" value="1"/>
</dbReference>
<dbReference type="InterPro" id="IPR029058">
    <property type="entry name" value="AB_hydrolase_fold"/>
</dbReference>
<dbReference type="PANTHER" id="PTHR43358:SF4">
    <property type="entry name" value="ALPHA_BETA HYDROLASE FOLD-1 DOMAIN-CONTAINING PROTEIN"/>
    <property type="match status" value="1"/>
</dbReference>
<name>A0ABR9W1S8_9MICO</name>
<proteinExistence type="predicted"/>
<evidence type="ECO:0000259" key="2">
    <source>
        <dbReference type="Pfam" id="PF12146"/>
    </source>
</evidence>
<dbReference type="InterPro" id="IPR022742">
    <property type="entry name" value="Hydrolase_4"/>
</dbReference>
<dbReference type="EMBL" id="JADEYR010000009">
    <property type="protein sequence ID" value="MBE9404384.1"/>
    <property type="molecule type" value="Genomic_DNA"/>
</dbReference>
<dbReference type="GO" id="GO:0016787">
    <property type="term" value="F:hydrolase activity"/>
    <property type="evidence" value="ECO:0007669"/>
    <property type="project" value="UniProtKB-KW"/>
</dbReference>
<accession>A0ABR9W1S8</accession>
<dbReference type="Pfam" id="PF12146">
    <property type="entry name" value="Hydrolase_4"/>
    <property type="match status" value="1"/>
</dbReference>
<organism evidence="3 4">
    <name type="scientific">Brachybacterium epidermidis</name>
    <dbReference type="NCBI Taxonomy" id="2781983"/>
    <lineage>
        <taxon>Bacteria</taxon>
        <taxon>Bacillati</taxon>
        <taxon>Actinomycetota</taxon>
        <taxon>Actinomycetes</taxon>
        <taxon>Micrococcales</taxon>
        <taxon>Dermabacteraceae</taxon>
        <taxon>Brachybacterium</taxon>
    </lineage>
</organism>
<comment type="caution">
    <text evidence="3">The sequence shown here is derived from an EMBL/GenBank/DDBJ whole genome shotgun (WGS) entry which is preliminary data.</text>
</comment>
<dbReference type="Gene3D" id="3.40.50.1820">
    <property type="entry name" value="alpha/beta hydrolase"/>
    <property type="match status" value="1"/>
</dbReference>
<dbReference type="RefSeq" id="WP_193866128.1">
    <property type="nucleotide sequence ID" value="NZ_JADEYR010000009.1"/>
</dbReference>
<reference evidence="3 4" key="1">
    <citation type="submission" date="2020-10" db="EMBL/GenBank/DDBJ databases">
        <title>Draft genome and description of Brachybacterium epidermidis sp nov.</title>
        <authorList>
            <person name="Boxberger M."/>
            <person name="La Scola B."/>
        </authorList>
    </citation>
    <scope>NUCLEOTIDE SEQUENCE [LARGE SCALE GENOMIC DNA]</scope>
    <source>
        <strain evidence="3 4">Marseille-Q2903</strain>
    </source>
</reference>
<keyword evidence="3" id="KW-0378">Hydrolase</keyword>
<dbReference type="PANTHER" id="PTHR43358">
    <property type="entry name" value="ALPHA/BETA-HYDROLASE"/>
    <property type="match status" value="1"/>
</dbReference>
<feature type="domain" description="Peptidase S33 tripeptidyl aminopeptidase-like C-terminal" evidence="1">
    <location>
        <begin position="219"/>
        <end position="293"/>
    </location>
</feature>
<keyword evidence="4" id="KW-1185">Reference proteome</keyword>
<evidence type="ECO:0000259" key="1">
    <source>
        <dbReference type="Pfam" id="PF08386"/>
    </source>
</evidence>
<protein>
    <submittedName>
        <fullName evidence="3">Alpha/beta fold hydrolase</fullName>
    </submittedName>
</protein>
<dbReference type="Proteomes" id="UP000644727">
    <property type="component" value="Unassembled WGS sequence"/>
</dbReference>
<dbReference type="InterPro" id="IPR052920">
    <property type="entry name" value="DNA-binding_regulatory"/>
</dbReference>
<feature type="domain" description="Serine aminopeptidase S33" evidence="2">
    <location>
        <begin position="80"/>
        <end position="189"/>
    </location>
</feature>
<evidence type="ECO:0000313" key="4">
    <source>
        <dbReference type="Proteomes" id="UP000644727"/>
    </source>
</evidence>
<evidence type="ECO:0000313" key="3">
    <source>
        <dbReference type="EMBL" id="MBE9404384.1"/>
    </source>
</evidence>
<dbReference type="SUPFAM" id="SSF53474">
    <property type="entry name" value="alpha/beta-Hydrolases"/>
    <property type="match status" value="1"/>
</dbReference>
<gene>
    <name evidence="3" type="ORF">IOE58_09375</name>
</gene>
<dbReference type="InterPro" id="IPR013595">
    <property type="entry name" value="Pept_S33_TAP-like_C"/>
</dbReference>
<sequence length="297" mass="31429">MPRNAPLIAAALTGAGATSLAGGAALLAARQLNGPRRPDLPYTFTPFELGVDSEAVDFTAADGATIRGWWLDAPGAERSEHVVIASHGFRGDKSQMLGIGTGLHRAGASVLLFDFRGNGASDDGRQSLGHYEQQDLRAAIAFARTRRPDARIDLLGFSMGAAVSILVAAEDPTVSRVVADSSFADMHGVVAAAAASLRVPGAFAHLVDLATRRRYGYGFSQVRPIEAISRIEPRPLLMFHGTEDSVIPVEHAHRLARAAGTSARLVLTEGADHCGSYFADRTGYIDQVARFLLADEG</sequence>